<proteinExistence type="predicted"/>
<comment type="caution">
    <text evidence="12">The sequence shown here is derived from an EMBL/GenBank/DDBJ whole genome shotgun (WGS) entry which is preliminary data.</text>
</comment>
<keyword evidence="6" id="KW-0460">Magnesium</keyword>
<keyword evidence="5" id="KW-0067">ATP-binding</keyword>
<name>A0A0G0PW91_9BACT</name>
<organism evidence="12 13">
    <name type="scientific">Candidatus Gottesmanbacteria bacterium GW2011_GWC2_39_8</name>
    <dbReference type="NCBI Taxonomy" id="1618450"/>
    <lineage>
        <taxon>Bacteria</taxon>
        <taxon>Candidatus Gottesmaniibacteriota</taxon>
    </lineage>
</organism>
<dbReference type="NCBIfam" id="TIGR01494">
    <property type="entry name" value="ATPase_P-type"/>
    <property type="match status" value="2"/>
</dbReference>
<dbReference type="SUPFAM" id="SSF81665">
    <property type="entry name" value="Calcium ATPase, transmembrane domain M"/>
    <property type="match status" value="1"/>
</dbReference>
<dbReference type="Pfam" id="PF13246">
    <property type="entry name" value="Cation_ATPase"/>
    <property type="match status" value="1"/>
</dbReference>
<dbReference type="Gene3D" id="3.40.1110.10">
    <property type="entry name" value="Calcium-transporting ATPase, cytoplasmic domain N"/>
    <property type="match status" value="1"/>
</dbReference>
<evidence type="ECO:0000313" key="13">
    <source>
        <dbReference type="Proteomes" id="UP000034539"/>
    </source>
</evidence>
<dbReference type="SUPFAM" id="SSF81660">
    <property type="entry name" value="Metal cation-transporting ATPase, ATP-binding domain N"/>
    <property type="match status" value="1"/>
</dbReference>
<reference evidence="12 13" key="1">
    <citation type="journal article" date="2015" name="Nature">
        <title>rRNA introns, odd ribosomes, and small enigmatic genomes across a large radiation of phyla.</title>
        <authorList>
            <person name="Brown C.T."/>
            <person name="Hug L.A."/>
            <person name="Thomas B.C."/>
            <person name="Sharon I."/>
            <person name="Castelle C.J."/>
            <person name="Singh A."/>
            <person name="Wilkins M.J."/>
            <person name="Williams K.H."/>
            <person name="Banfield J.F."/>
        </authorList>
    </citation>
    <scope>NUCLEOTIDE SEQUENCE [LARGE SCALE GENOMIC DNA]</scope>
</reference>
<protein>
    <submittedName>
        <fullName evidence="12">Calcium-translocating P-type ATPase, PMCA-type</fullName>
    </submittedName>
</protein>
<dbReference type="Pfam" id="PF00690">
    <property type="entry name" value="Cation_ATPase_N"/>
    <property type="match status" value="1"/>
</dbReference>
<feature type="non-terminal residue" evidence="12">
    <location>
        <position position="588"/>
    </location>
</feature>
<evidence type="ECO:0000256" key="5">
    <source>
        <dbReference type="ARBA" id="ARBA00022840"/>
    </source>
</evidence>
<keyword evidence="2" id="KW-0597">Phosphoprotein</keyword>
<dbReference type="Pfam" id="PF00122">
    <property type="entry name" value="E1-E2_ATPase"/>
    <property type="match status" value="1"/>
</dbReference>
<dbReference type="Gene3D" id="2.70.150.10">
    <property type="entry name" value="Calcium-transporting ATPase, cytoplasmic transduction domain A"/>
    <property type="match status" value="1"/>
</dbReference>
<keyword evidence="3 10" id="KW-0812">Transmembrane</keyword>
<dbReference type="InterPro" id="IPR036412">
    <property type="entry name" value="HAD-like_sf"/>
</dbReference>
<gene>
    <name evidence="12" type="ORF">UT63_C0044G0001</name>
</gene>
<evidence type="ECO:0000256" key="8">
    <source>
        <dbReference type="ARBA" id="ARBA00022989"/>
    </source>
</evidence>
<dbReference type="InterPro" id="IPR018303">
    <property type="entry name" value="ATPase_P-typ_P_site"/>
</dbReference>
<dbReference type="PANTHER" id="PTHR42861">
    <property type="entry name" value="CALCIUM-TRANSPORTING ATPASE"/>
    <property type="match status" value="1"/>
</dbReference>
<dbReference type="FunFam" id="2.70.150.10:FF:000160">
    <property type="entry name" value="Sarcoplasmic/endoplasmic reticulum calcium ATPase 1"/>
    <property type="match status" value="1"/>
</dbReference>
<dbReference type="PRINTS" id="PR00121">
    <property type="entry name" value="NAKATPASE"/>
</dbReference>
<evidence type="ECO:0000313" key="12">
    <source>
        <dbReference type="EMBL" id="KKR32434.1"/>
    </source>
</evidence>
<keyword evidence="8 10" id="KW-1133">Transmembrane helix</keyword>
<sequence>MWYSLSSSEVAHELNTDLKNGLSGKEVLQRRQKYGPNALPEKKKDLLIFKFFSQFKNFLILILIAATFISFITGEYLEAFAILTIVILNATVGFIQETQAEKSLTSLKTMEITMSKVVRDKRLTIIPSEELVPGDIVILESGDKVPADIRIGEAFALKVSEAILTGESEPAEKNAKTIPSGNKSLPDQTNMLFRGTEILYGKTTGIVVLTGISTEIGKIAQVLRTQEEVQTPLKKELNAIGKKLSILILIIAFAILILTTLSELPLIEGVLLSISLAVAAIPEGLPGITTIVLSLGVKRMAEKKALVKKLTAVETLGAVKVIATDKTGTLTENKMNITRIFLANGDNYRIEGQGYEPHGKYIGEKGEIKETSRETGLKKLLVAGILANNSSYDPDTKKIIGDPTEGSLLVAAVRAGIDISETKNHYETIFEVPFSSERKMMSILLRDRKTKEYFLYSKGAPEIILTYSDNNNNLYIKEADDLANQGLRGLALAYKKLSFEDVKKALEKNVIDEKNLTFLGLVGQKDPLRKEIKVSLVQARNAGIKTIMITGDHQATAGNIAVEAGIIKDLREVTTEEKIAHLKEKEIA</sequence>
<dbReference type="PRINTS" id="PR00119">
    <property type="entry name" value="CATATPASE"/>
</dbReference>
<dbReference type="SUPFAM" id="SSF81653">
    <property type="entry name" value="Calcium ATPase, transduction domain A"/>
    <property type="match status" value="1"/>
</dbReference>
<dbReference type="GO" id="GO:0005524">
    <property type="term" value="F:ATP binding"/>
    <property type="evidence" value="ECO:0007669"/>
    <property type="project" value="UniProtKB-KW"/>
</dbReference>
<evidence type="ECO:0000256" key="1">
    <source>
        <dbReference type="ARBA" id="ARBA00004127"/>
    </source>
</evidence>
<accession>A0A0G0PW91</accession>
<evidence type="ECO:0000256" key="9">
    <source>
        <dbReference type="ARBA" id="ARBA00023136"/>
    </source>
</evidence>
<keyword evidence="4" id="KW-0547">Nucleotide-binding</keyword>
<dbReference type="GO" id="GO:0012505">
    <property type="term" value="C:endomembrane system"/>
    <property type="evidence" value="ECO:0007669"/>
    <property type="project" value="UniProtKB-SubCell"/>
</dbReference>
<feature type="transmembrane region" description="Helical" evidence="10">
    <location>
        <begin position="55"/>
        <end position="73"/>
    </location>
</feature>
<dbReference type="InterPro" id="IPR001757">
    <property type="entry name" value="P_typ_ATPase"/>
</dbReference>
<dbReference type="PROSITE" id="PS00154">
    <property type="entry name" value="ATPASE_E1_E2"/>
    <property type="match status" value="1"/>
</dbReference>
<dbReference type="InterPro" id="IPR023298">
    <property type="entry name" value="ATPase_P-typ_TM_dom_sf"/>
</dbReference>
<dbReference type="GO" id="GO:0016887">
    <property type="term" value="F:ATP hydrolysis activity"/>
    <property type="evidence" value="ECO:0007669"/>
    <property type="project" value="InterPro"/>
</dbReference>
<dbReference type="InterPro" id="IPR059000">
    <property type="entry name" value="ATPase_P-type_domA"/>
</dbReference>
<keyword evidence="9 10" id="KW-0472">Membrane</keyword>
<evidence type="ECO:0000256" key="2">
    <source>
        <dbReference type="ARBA" id="ARBA00022553"/>
    </source>
</evidence>
<evidence type="ECO:0000256" key="10">
    <source>
        <dbReference type="SAM" id="Phobius"/>
    </source>
</evidence>
<dbReference type="SUPFAM" id="SSF56784">
    <property type="entry name" value="HAD-like"/>
    <property type="match status" value="1"/>
</dbReference>
<evidence type="ECO:0000256" key="7">
    <source>
        <dbReference type="ARBA" id="ARBA00022967"/>
    </source>
</evidence>
<dbReference type="Proteomes" id="UP000034539">
    <property type="component" value="Unassembled WGS sequence"/>
</dbReference>
<feature type="transmembrane region" description="Helical" evidence="10">
    <location>
        <begin position="244"/>
        <end position="264"/>
    </location>
</feature>
<evidence type="ECO:0000259" key="11">
    <source>
        <dbReference type="SMART" id="SM00831"/>
    </source>
</evidence>
<feature type="domain" description="Cation-transporting P-type ATPase N-terminal" evidence="11">
    <location>
        <begin position="1"/>
        <end position="75"/>
    </location>
</feature>
<dbReference type="InterPro" id="IPR008250">
    <property type="entry name" value="ATPase_P-typ_transduc_dom_A_sf"/>
</dbReference>
<evidence type="ECO:0000256" key="4">
    <source>
        <dbReference type="ARBA" id="ARBA00022741"/>
    </source>
</evidence>
<dbReference type="Gene3D" id="3.40.50.1000">
    <property type="entry name" value="HAD superfamily/HAD-like"/>
    <property type="match status" value="1"/>
</dbReference>
<dbReference type="SMART" id="SM00831">
    <property type="entry name" value="Cation_ATPase_N"/>
    <property type="match status" value="1"/>
</dbReference>
<evidence type="ECO:0000256" key="6">
    <source>
        <dbReference type="ARBA" id="ARBA00022842"/>
    </source>
</evidence>
<dbReference type="InterPro" id="IPR023299">
    <property type="entry name" value="ATPase_P-typ_cyto_dom_N"/>
</dbReference>
<evidence type="ECO:0000256" key="3">
    <source>
        <dbReference type="ARBA" id="ARBA00022692"/>
    </source>
</evidence>
<dbReference type="GO" id="GO:0016020">
    <property type="term" value="C:membrane"/>
    <property type="evidence" value="ECO:0007669"/>
    <property type="project" value="InterPro"/>
</dbReference>
<comment type="subcellular location">
    <subcellularLocation>
        <location evidence="1">Endomembrane system</location>
        <topology evidence="1">Multi-pass membrane protein</topology>
    </subcellularLocation>
</comment>
<keyword evidence="7" id="KW-1278">Translocase</keyword>
<dbReference type="InterPro" id="IPR004014">
    <property type="entry name" value="ATPase_P-typ_cation-transptr_N"/>
</dbReference>
<dbReference type="InterPro" id="IPR023214">
    <property type="entry name" value="HAD_sf"/>
</dbReference>
<dbReference type="AlphaFoldDB" id="A0A0G0PW91"/>
<dbReference type="Gene3D" id="1.20.1110.10">
    <property type="entry name" value="Calcium-transporting ATPase, transmembrane domain"/>
    <property type="match status" value="1"/>
</dbReference>
<dbReference type="EMBL" id="LBXN01000044">
    <property type="protein sequence ID" value="KKR32434.1"/>
    <property type="molecule type" value="Genomic_DNA"/>
</dbReference>